<evidence type="ECO:0000259" key="3">
    <source>
        <dbReference type="Pfam" id="PF03454"/>
    </source>
</evidence>
<proteinExistence type="inferred from homology"/>
<dbReference type="GO" id="GO:0006777">
    <property type="term" value="P:Mo-molybdopterin cofactor biosynthetic process"/>
    <property type="evidence" value="ECO:0007669"/>
    <property type="project" value="UniProtKB-UniRule"/>
</dbReference>
<keyword evidence="1" id="KW-0500">Molybdenum</keyword>
<dbReference type="STRING" id="76193.A0A0N0PDV4"/>
<evidence type="ECO:0000256" key="2">
    <source>
        <dbReference type="SAM" id="Phobius"/>
    </source>
</evidence>
<accession>A0A0N0PDV4</accession>
<comment type="similarity">
    <text evidence="1">Belongs to the MoeA family.</text>
</comment>
<dbReference type="GO" id="GO:0007529">
    <property type="term" value="P:establishment of synaptic specificity at neuromuscular junction"/>
    <property type="evidence" value="ECO:0007669"/>
    <property type="project" value="TreeGrafter"/>
</dbReference>
<keyword evidence="1" id="KW-0501">Molybdenum cofactor biosynthesis</keyword>
<keyword evidence="2" id="KW-0472">Membrane</keyword>
<evidence type="ECO:0000256" key="1">
    <source>
        <dbReference type="RuleBase" id="RU365090"/>
    </source>
</evidence>
<dbReference type="InterPro" id="IPR036688">
    <property type="entry name" value="MoeA_C_domain_IV_sf"/>
</dbReference>
<dbReference type="GO" id="GO:0005829">
    <property type="term" value="C:cytosol"/>
    <property type="evidence" value="ECO:0007669"/>
    <property type="project" value="TreeGrafter"/>
</dbReference>
<dbReference type="PANTHER" id="PTHR10192:SF5">
    <property type="entry name" value="GEPHYRIN"/>
    <property type="match status" value="1"/>
</dbReference>
<dbReference type="GO" id="GO:0046872">
    <property type="term" value="F:metal ion binding"/>
    <property type="evidence" value="ECO:0007669"/>
    <property type="project" value="UniProtKB-UniRule"/>
</dbReference>
<name>A0A0N0PDV4_PAPMA</name>
<dbReference type="GO" id="GO:0061598">
    <property type="term" value="F:molybdopterin adenylyltransferase activity"/>
    <property type="evidence" value="ECO:0007669"/>
    <property type="project" value="UniProtKB-UniRule"/>
</dbReference>
<keyword evidence="1" id="KW-0479">Metal-binding</keyword>
<dbReference type="AlphaFoldDB" id="A0A0N0PDV4"/>
<keyword evidence="1" id="KW-0460">Magnesium</keyword>
<reference evidence="4 5" key="1">
    <citation type="journal article" date="2015" name="Nat. Commun.">
        <title>Outbred genome sequencing and CRISPR/Cas9 gene editing in butterflies.</title>
        <authorList>
            <person name="Li X."/>
            <person name="Fan D."/>
            <person name="Zhang W."/>
            <person name="Liu G."/>
            <person name="Zhang L."/>
            <person name="Zhao L."/>
            <person name="Fang X."/>
            <person name="Chen L."/>
            <person name="Dong Y."/>
            <person name="Chen Y."/>
            <person name="Ding Y."/>
            <person name="Zhao R."/>
            <person name="Feng M."/>
            <person name="Zhu Y."/>
            <person name="Feng Y."/>
            <person name="Jiang X."/>
            <person name="Zhu D."/>
            <person name="Xiang H."/>
            <person name="Feng X."/>
            <person name="Li S."/>
            <person name="Wang J."/>
            <person name="Zhang G."/>
            <person name="Kronforst M.R."/>
            <person name="Wang W."/>
        </authorList>
    </citation>
    <scope>NUCLEOTIDE SEQUENCE [LARGE SCALE GENOMIC DNA]</scope>
    <source>
        <strain evidence="4">Ya'a_city_454_Pm</strain>
        <tissue evidence="4">Whole body</tissue>
    </source>
</reference>
<dbReference type="Gene3D" id="3.40.980.10">
    <property type="entry name" value="MoaB/Mog-like domain"/>
    <property type="match status" value="1"/>
</dbReference>
<dbReference type="InterPro" id="IPR005111">
    <property type="entry name" value="MoeA_C_domain_IV"/>
</dbReference>
<evidence type="ECO:0000313" key="4">
    <source>
        <dbReference type="EMBL" id="KPJ16618.1"/>
    </source>
</evidence>
<dbReference type="GO" id="GO:0097112">
    <property type="term" value="P:gamma-aminobutyric acid receptor clustering"/>
    <property type="evidence" value="ECO:0007669"/>
    <property type="project" value="TreeGrafter"/>
</dbReference>
<comment type="pathway">
    <text evidence="1">Cofactor biosynthesis; molybdopterin biosynthesis.</text>
</comment>
<keyword evidence="2" id="KW-1133">Transmembrane helix</keyword>
<organism evidence="4 5">
    <name type="scientific">Papilio machaon</name>
    <name type="common">Old World swallowtail butterfly</name>
    <dbReference type="NCBI Taxonomy" id="76193"/>
    <lineage>
        <taxon>Eukaryota</taxon>
        <taxon>Metazoa</taxon>
        <taxon>Ecdysozoa</taxon>
        <taxon>Arthropoda</taxon>
        <taxon>Hexapoda</taxon>
        <taxon>Insecta</taxon>
        <taxon>Pterygota</taxon>
        <taxon>Neoptera</taxon>
        <taxon>Endopterygota</taxon>
        <taxon>Lepidoptera</taxon>
        <taxon>Glossata</taxon>
        <taxon>Ditrysia</taxon>
        <taxon>Papilionoidea</taxon>
        <taxon>Papilionidae</taxon>
        <taxon>Papilioninae</taxon>
        <taxon>Papilio</taxon>
    </lineage>
</organism>
<dbReference type="GO" id="GO:0030425">
    <property type="term" value="C:dendrite"/>
    <property type="evidence" value="ECO:0007669"/>
    <property type="project" value="TreeGrafter"/>
</dbReference>
<dbReference type="Gene3D" id="2.40.340.10">
    <property type="entry name" value="MoeA, C-terminal, domain IV"/>
    <property type="match status" value="1"/>
</dbReference>
<comment type="catalytic activity">
    <reaction evidence="1">
        <text>adenylyl-molybdopterin + molybdate = Mo-molybdopterin + AMP + H(+)</text>
        <dbReference type="Rhea" id="RHEA:35047"/>
        <dbReference type="ChEBI" id="CHEBI:15378"/>
        <dbReference type="ChEBI" id="CHEBI:36264"/>
        <dbReference type="ChEBI" id="CHEBI:62727"/>
        <dbReference type="ChEBI" id="CHEBI:71302"/>
        <dbReference type="ChEBI" id="CHEBI:456215"/>
    </reaction>
</comment>
<dbReference type="InParanoid" id="A0A0N0PDV4"/>
<dbReference type="InterPro" id="IPR036425">
    <property type="entry name" value="MoaB/Mog-like_dom_sf"/>
</dbReference>
<feature type="transmembrane region" description="Helical" evidence="2">
    <location>
        <begin position="20"/>
        <end position="40"/>
    </location>
</feature>
<dbReference type="GO" id="GO:0072579">
    <property type="term" value="P:glycine receptor clustering"/>
    <property type="evidence" value="ECO:0007669"/>
    <property type="project" value="TreeGrafter"/>
</dbReference>
<dbReference type="GO" id="GO:0005524">
    <property type="term" value="F:ATP binding"/>
    <property type="evidence" value="ECO:0007669"/>
    <property type="project" value="UniProtKB-UniRule"/>
</dbReference>
<feature type="domain" description="MoeA C-terminal" evidence="3">
    <location>
        <begin position="58"/>
        <end position="128"/>
    </location>
</feature>
<dbReference type="SUPFAM" id="SSF53218">
    <property type="entry name" value="Molybdenum cofactor biosynthesis proteins"/>
    <property type="match status" value="1"/>
</dbReference>
<comment type="cofactor">
    <cofactor evidence="1">
        <name>Mg(2+)</name>
        <dbReference type="ChEBI" id="CHEBI:18420"/>
    </cofactor>
</comment>
<dbReference type="UniPathway" id="UPA00344"/>
<dbReference type="InterPro" id="IPR038987">
    <property type="entry name" value="MoeA-like"/>
</dbReference>
<keyword evidence="5" id="KW-1185">Reference proteome</keyword>
<gene>
    <name evidence="4" type="ORF">RR48_02807</name>
</gene>
<sequence>MKPGKPSTFATCQYEGKTKYIFALPGNPVSAYVCCLLFVIRALRVCERRSAEFPRMRVRLNKHLALDPRPEYVRAVLKFSDGLPSAEVLGNQCSSRLLSACGASVLLELPPADKDLRSLAAGTLVPAIITGRMDLN</sequence>
<evidence type="ECO:0000313" key="5">
    <source>
        <dbReference type="Proteomes" id="UP000053240"/>
    </source>
</evidence>
<protein>
    <submittedName>
        <fullName evidence="4">Gephyrin</fullName>
    </submittedName>
</protein>
<dbReference type="GO" id="GO:0099634">
    <property type="term" value="C:postsynaptic specialization membrane"/>
    <property type="evidence" value="ECO:0007669"/>
    <property type="project" value="GOC"/>
</dbReference>
<dbReference type="GO" id="GO:0098970">
    <property type="term" value="P:postsynaptic neurotransmitter receptor diffusion trapping"/>
    <property type="evidence" value="ECO:0007669"/>
    <property type="project" value="TreeGrafter"/>
</dbReference>
<dbReference type="Pfam" id="PF03454">
    <property type="entry name" value="MoeA_C"/>
    <property type="match status" value="1"/>
</dbReference>
<dbReference type="Proteomes" id="UP000053240">
    <property type="component" value="Unassembled WGS sequence"/>
</dbReference>
<dbReference type="EMBL" id="KQ460208">
    <property type="protein sequence ID" value="KPJ16618.1"/>
    <property type="molecule type" value="Genomic_DNA"/>
</dbReference>
<comment type="function">
    <text evidence="1">Catalyzes two steps in the biosynthesis of the molybdenum cofactor. In the first step, molybdopterin is adenylated. Subsequently, molybdate is inserted into adenylated molybdopterin and AMP is released.</text>
</comment>
<keyword evidence="2" id="KW-0812">Transmembrane</keyword>
<dbReference type="SUPFAM" id="SSF63867">
    <property type="entry name" value="MoeA C-terminal domain-like"/>
    <property type="match status" value="1"/>
</dbReference>
<keyword evidence="1" id="KW-0808">Transferase</keyword>
<dbReference type="GO" id="GO:0061599">
    <property type="term" value="F:molybdopterin molybdotransferase activity"/>
    <property type="evidence" value="ECO:0007669"/>
    <property type="project" value="UniProtKB-UniRule"/>
</dbReference>
<dbReference type="PANTHER" id="PTHR10192">
    <property type="entry name" value="MOLYBDOPTERIN BIOSYNTHESIS PROTEIN"/>
    <property type="match status" value="1"/>
</dbReference>
<comment type="catalytic activity">
    <reaction evidence="1">
        <text>molybdopterin + ATP + H(+) = adenylyl-molybdopterin + diphosphate</text>
        <dbReference type="Rhea" id="RHEA:31331"/>
        <dbReference type="ChEBI" id="CHEBI:15378"/>
        <dbReference type="ChEBI" id="CHEBI:30616"/>
        <dbReference type="ChEBI" id="CHEBI:33019"/>
        <dbReference type="ChEBI" id="CHEBI:58698"/>
        <dbReference type="ChEBI" id="CHEBI:62727"/>
    </reaction>
</comment>